<evidence type="ECO:0000313" key="4">
    <source>
        <dbReference type="Proteomes" id="UP001497497"/>
    </source>
</evidence>
<keyword evidence="4" id="KW-1185">Reference proteome</keyword>
<organism evidence="3 4">
    <name type="scientific">Lymnaea stagnalis</name>
    <name type="common">Great pond snail</name>
    <name type="synonym">Helix stagnalis</name>
    <dbReference type="NCBI Taxonomy" id="6523"/>
    <lineage>
        <taxon>Eukaryota</taxon>
        <taxon>Metazoa</taxon>
        <taxon>Spiralia</taxon>
        <taxon>Lophotrochozoa</taxon>
        <taxon>Mollusca</taxon>
        <taxon>Gastropoda</taxon>
        <taxon>Heterobranchia</taxon>
        <taxon>Euthyneura</taxon>
        <taxon>Panpulmonata</taxon>
        <taxon>Hygrophila</taxon>
        <taxon>Lymnaeoidea</taxon>
        <taxon>Lymnaeidae</taxon>
        <taxon>Lymnaea</taxon>
    </lineage>
</organism>
<proteinExistence type="predicted"/>
<accession>A0AAV2HY44</accession>
<protein>
    <submittedName>
        <fullName evidence="3">Uncharacterized protein</fullName>
    </submittedName>
</protein>
<comment type="caution">
    <text evidence="3">The sequence shown here is derived from an EMBL/GenBank/DDBJ whole genome shotgun (WGS) entry which is preliminary data.</text>
</comment>
<dbReference type="EMBL" id="CAXITT010000326">
    <property type="protein sequence ID" value="CAL1539105.1"/>
    <property type="molecule type" value="Genomic_DNA"/>
</dbReference>
<feature type="region of interest" description="Disordered" evidence="1">
    <location>
        <begin position="54"/>
        <end position="82"/>
    </location>
</feature>
<gene>
    <name evidence="3" type="ORF">GSLYS_00012926001</name>
</gene>
<feature type="region of interest" description="Disordered" evidence="1">
    <location>
        <begin position="131"/>
        <end position="155"/>
    </location>
</feature>
<evidence type="ECO:0000256" key="2">
    <source>
        <dbReference type="SAM" id="Phobius"/>
    </source>
</evidence>
<keyword evidence="2" id="KW-1133">Transmembrane helix</keyword>
<name>A0AAV2HY44_LYMST</name>
<feature type="transmembrane region" description="Helical" evidence="2">
    <location>
        <begin position="88"/>
        <end position="110"/>
    </location>
</feature>
<sequence length="288" mass="32877">YTVDIQLLIEGTEYDDTTNDEFRTFSRQSSSSKEITTKTISNYSKPSKYFIASTTSQPNHTSLDQTVSQTTSGLGQSSENTSNESTQLIINVVLFVTLLIVVSVIVVYLVRRRVRRKSRLRQQEDHYNVVAPLSRHRDEDEHSTPPLPQLSIPQRPIVEATISEPSSGPPPYSEILIHDYISQRQSFRPFEVHYHLRDHNVVVYADDHDTLAHMSSEFCTTRLKQLASVCRSNHRTDEDHIGHNVIPKTGYSERPDGSVLGAEYLNYELDIIEPRPLSVYEEMIETLV</sequence>
<reference evidence="3 4" key="1">
    <citation type="submission" date="2024-04" db="EMBL/GenBank/DDBJ databases">
        <authorList>
            <consortium name="Genoscope - CEA"/>
            <person name="William W."/>
        </authorList>
    </citation>
    <scope>NUCLEOTIDE SEQUENCE [LARGE SCALE GENOMIC DNA]</scope>
</reference>
<keyword evidence="2" id="KW-0812">Transmembrane</keyword>
<dbReference type="AlphaFoldDB" id="A0AAV2HY44"/>
<evidence type="ECO:0000313" key="3">
    <source>
        <dbReference type="EMBL" id="CAL1539105.1"/>
    </source>
</evidence>
<feature type="non-terminal residue" evidence="3">
    <location>
        <position position="1"/>
    </location>
</feature>
<dbReference type="Proteomes" id="UP001497497">
    <property type="component" value="Unassembled WGS sequence"/>
</dbReference>
<evidence type="ECO:0000256" key="1">
    <source>
        <dbReference type="SAM" id="MobiDB-lite"/>
    </source>
</evidence>
<keyword evidence="2" id="KW-0472">Membrane</keyword>